<dbReference type="FunFam" id="3.20.20.140:FF:000174">
    <property type="entry name" value="Dihydropyrimidinase-related protein 2"/>
    <property type="match status" value="1"/>
</dbReference>
<evidence type="ECO:0000313" key="4">
    <source>
        <dbReference type="EMBL" id="SVB64931.1"/>
    </source>
</evidence>
<dbReference type="GO" id="GO:0016812">
    <property type="term" value="F:hydrolase activity, acting on carbon-nitrogen (but not peptide) bonds, in cyclic amides"/>
    <property type="evidence" value="ECO:0007669"/>
    <property type="project" value="TreeGrafter"/>
</dbReference>
<dbReference type="PANTHER" id="PTHR11647">
    <property type="entry name" value="HYDRANTOINASE/DIHYDROPYRIMIDINASE FAMILY MEMBER"/>
    <property type="match status" value="1"/>
</dbReference>
<proteinExistence type="inferred from homology"/>
<evidence type="ECO:0000256" key="2">
    <source>
        <dbReference type="ARBA" id="ARBA00008829"/>
    </source>
</evidence>
<dbReference type="AlphaFoldDB" id="A0A382FSI0"/>
<evidence type="ECO:0000259" key="3">
    <source>
        <dbReference type="Pfam" id="PF01979"/>
    </source>
</evidence>
<dbReference type="PANTHER" id="PTHR11647:SF1">
    <property type="entry name" value="COLLAPSIN RESPONSE MEDIATOR PROTEIN"/>
    <property type="match status" value="1"/>
</dbReference>
<dbReference type="InterPro" id="IPR006680">
    <property type="entry name" value="Amidohydro-rel"/>
</dbReference>
<dbReference type="GO" id="GO:0005829">
    <property type="term" value="C:cytosol"/>
    <property type="evidence" value="ECO:0007669"/>
    <property type="project" value="TreeGrafter"/>
</dbReference>
<dbReference type="InterPro" id="IPR050378">
    <property type="entry name" value="Metallo-dep_Hydrolases_sf"/>
</dbReference>
<dbReference type="Gene3D" id="3.20.20.140">
    <property type="entry name" value="Metal-dependent hydrolases"/>
    <property type="match status" value="1"/>
</dbReference>
<gene>
    <name evidence="4" type="ORF">METZ01_LOCUS217785</name>
</gene>
<dbReference type="InterPro" id="IPR011059">
    <property type="entry name" value="Metal-dep_hydrolase_composite"/>
</dbReference>
<dbReference type="EMBL" id="UINC01051140">
    <property type="protein sequence ID" value="SVB64931.1"/>
    <property type="molecule type" value="Genomic_DNA"/>
</dbReference>
<dbReference type="SUPFAM" id="SSF51556">
    <property type="entry name" value="Metallo-dependent hydrolases"/>
    <property type="match status" value="1"/>
</dbReference>
<organism evidence="4">
    <name type="scientific">marine metagenome</name>
    <dbReference type="NCBI Taxonomy" id="408172"/>
    <lineage>
        <taxon>unclassified sequences</taxon>
        <taxon>metagenomes</taxon>
        <taxon>ecological metagenomes</taxon>
    </lineage>
</organism>
<comment type="similarity">
    <text evidence="2">Belongs to the metallo-dependent hydrolases superfamily. Hydantoinase/dihydropyrimidinase family.</text>
</comment>
<sequence length="340" mass="38219">ADEDSISQIKQLTKEGIASFKIFTTSIRPPSPQMQNNHTDFGRLGTIMEQVADAGSILLVHSEDDEMVHYNYDRLKETDEWEWWNMHRVHTKQSEDVSFRRVSRLSELKKCPIYFVHVSAKEGVEEVSRCRAQGLPIYGETLHNYACFTFQDYRSKNGMKYHTYPSLKGEEDRDSLWGGLMEGSLSTIATDLVSTTWEEKIKFRTVADVTGGHNGIETRMGVAYTEGVVKRGMTLERFVDITSTNAAKILGLYPRKGVIAPGSDADITIIDPTVDKDLSLGDLHLEDYSIWEGYRVKGWPKSVVLRGTIAVLEGELLSGPSRGEFLPRCISSEVLEGPVC</sequence>
<dbReference type="SUPFAM" id="SSF51338">
    <property type="entry name" value="Composite domain of metallo-dependent hydrolases"/>
    <property type="match status" value="1"/>
</dbReference>
<feature type="domain" description="Amidohydrolase-related" evidence="3">
    <location>
        <begin position="166"/>
        <end position="309"/>
    </location>
</feature>
<reference evidence="4" key="1">
    <citation type="submission" date="2018-05" db="EMBL/GenBank/DDBJ databases">
        <authorList>
            <person name="Lanie J.A."/>
            <person name="Ng W.-L."/>
            <person name="Kazmierczak K.M."/>
            <person name="Andrzejewski T.M."/>
            <person name="Davidsen T.M."/>
            <person name="Wayne K.J."/>
            <person name="Tettelin H."/>
            <person name="Glass J.I."/>
            <person name="Rusch D."/>
            <person name="Podicherti R."/>
            <person name="Tsui H.-C.T."/>
            <person name="Winkler M.E."/>
        </authorList>
    </citation>
    <scope>NUCLEOTIDE SEQUENCE</scope>
</reference>
<comment type="cofactor">
    <cofactor evidence="1">
        <name>Zn(2+)</name>
        <dbReference type="ChEBI" id="CHEBI:29105"/>
    </cofactor>
</comment>
<protein>
    <recommendedName>
        <fullName evidence="3">Amidohydrolase-related domain-containing protein</fullName>
    </recommendedName>
</protein>
<name>A0A382FSI0_9ZZZZ</name>
<evidence type="ECO:0000256" key="1">
    <source>
        <dbReference type="ARBA" id="ARBA00001947"/>
    </source>
</evidence>
<dbReference type="InterPro" id="IPR032466">
    <property type="entry name" value="Metal_Hydrolase"/>
</dbReference>
<feature type="non-terminal residue" evidence="4">
    <location>
        <position position="1"/>
    </location>
</feature>
<dbReference type="Pfam" id="PF01979">
    <property type="entry name" value="Amidohydro_1"/>
    <property type="match status" value="1"/>
</dbReference>
<accession>A0A382FSI0</accession>